<proteinExistence type="inferred from homology"/>
<evidence type="ECO:0000313" key="9">
    <source>
        <dbReference type="EMBL" id="MCI2282555.1"/>
    </source>
</evidence>
<keyword evidence="7" id="KW-1003">Cell membrane</keyword>
<dbReference type="EC" id="2.4.99.12" evidence="2 7"/>
<accession>A0ABS9WXL4</accession>
<keyword evidence="7" id="KW-0448">Lipopolysaccharide biosynthesis</keyword>
<gene>
    <name evidence="9" type="primary">waaA</name>
    <name evidence="9" type="ORF">L3081_03015</name>
</gene>
<dbReference type="InterPro" id="IPR038107">
    <property type="entry name" value="Glycos_transf_N_sf"/>
</dbReference>
<evidence type="ECO:0000256" key="3">
    <source>
        <dbReference type="ARBA" id="ARBA00019077"/>
    </source>
</evidence>
<dbReference type="InterPro" id="IPR007507">
    <property type="entry name" value="Glycos_transf_N"/>
</dbReference>
<dbReference type="Gene3D" id="3.40.50.2000">
    <property type="entry name" value="Glycogen Phosphorylase B"/>
    <property type="match status" value="1"/>
</dbReference>
<dbReference type="Gene3D" id="3.40.50.11720">
    <property type="entry name" value="3-Deoxy-D-manno-octulosonic-acid transferase, N-terminal domain"/>
    <property type="match status" value="1"/>
</dbReference>
<evidence type="ECO:0000256" key="6">
    <source>
        <dbReference type="ARBA" id="ARBA00049183"/>
    </source>
</evidence>
<evidence type="ECO:0000256" key="2">
    <source>
        <dbReference type="ARBA" id="ARBA00012621"/>
    </source>
</evidence>
<keyword evidence="7" id="KW-0812">Transmembrane</keyword>
<keyword evidence="9" id="KW-0328">Glycosyltransferase</keyword>
<evidence type="ECO:0000256" key="4">
    <source>
        <dbReference type="ARBA" id="ARBA00022679"/>
    </source>
</evidence>
<comment type="pathway">
    <text evidence="1 7">Bacterial outer membrane biogenesis; LPS core biosynthesis.</text>
</comment>
<dbReference type="InterPro" id="IPR039901">
    <property type="entry name" value="Kdotransferase"/>
</dbReference>
<comment type="subcellular location">
    <subcellularLocation>
        <location evidence="7">Cell membrane</location>
    </subcellularLocation>
</comment>
<dbReference type="Pfam" id="PF04413">
    <property type="entry name" value="Glycos_transf_N"/>
    <property type="match status" value="1"/>
</dbReference>
<feature type="domain" description="3-deoxy-D-manno-octulosonic-acid transferase N-terminal" evidence="8">
    <location>
        <begin position="35"/>
        <end position="217"/>
    </location>
</feature>
<dbReference type="NCBIfam" id="NF004388">
    <property type="entry name" value="PRK05749.1-4"/>
    <property type="match status" value="1"/>
</dbReference>
<evidence type="ECO:0000256" key="1">
    <source>
        <dbReference type="ARBA" id="ARBA00004713"/>
    </source>
</evidence>
<reference evidence="9" key="1">
    <citation type="submission" date="2022-01" db="EMBL/GenBank/DDBJ databases">
        <title>Colwellia maritima, isolated from seawater.</title>
        <authorList>
            <person name="Kristyanto S."/>
            <person name="Jung J."/>
            <person name="Jeon C.O."/>
        </authorList>
    </citation>
    <scope>NUCLEOTIDE SEQUENCE</scope>
    <source>
        <strain evidence="9">MSW7</strain>
    </source>
</reference>
<dbReference type="PANTHER" id="PTHR42755">
    <property type="entry name" value="3-DEOXY-MANNO-OCTULOSONATE CYTIDYLYLTRANSFERASE"/>
    <property type="match status" value="1"/>
</dbReference>
<comment type="caution">
    <text evidence="9">The sequence shown here is derived from an EMBL/GenBank/DDBJ whole genome shotgun (WGS) entry which is preliminary data.</text>
</comment>
<dbReference type="PANTHER" id="PTHR42755:SF1">
    <property type="entry name" value="3-DEOXY-D-MANNO-OCTULOSONIC ACID TRANSFERASE, MITOCHONDRIAL-RELATED"/>
    <property type="match status" value="1"/>
</dbReference>
<feature type="transmembrane region" description="Helical" evidence="7">
    <location>
        <begin position="6"/>
        <end position="24"/>
    </location>
</feature>
<comment type="function">
    <text evidence="7">Involved in lipopolysaccharide (LPS) biosynthesis. Catalyzes the transfer of 3-deoxy-D-manno-octulosonate (Kdo) residue(s) from CMP-Kdo to lipid IV(A), the tetraacyldisaccharide-1,4'-bisphosphate precursor of lipid A.</text>
</comment>
<evidence type="ECO:0000256" key="7">
    <source>
        <dbReference type="RuleBase" id="RU365103"/>
    </source>
</evidence>
<evidence type="ECO:0000259" key="8">
    <source>
        <dbReference type="Pfam" id="PF04413"/>
    </source>
</evidence>
<dbReference type="GO" id="GO:0043842">
    <property type="term" value="F:Kdo transferase activity"/>
    <property type="evidence" value="ECO:0007669"/>
    <property type="project" value="UniProtKB-EC"/>
</dbReference>
<protein>
    <recommendedName>
        <fullName evidence="3 7">3-deoxy-D-manno-octulosonic acid transferase</fullName>
        <shortName evidence="7">Kdo transferase</shortName>
        <ecNumber evidence="2 7">2.4.99.12</ecNumber>
    </recommendedName>
    <alternativeName>
        <fullName evidence="5 7">Lipid IV(A) 3-deoxy-D-manno-octulosonic acid transferase</fullName>
    </alternativeName>
</protein>
<comment type="catalytic activity">
    <reaction evidence="6 7">
        <text>lipid IVA (E. coli) + CMP-3-deoxy-beta-D-manno-octulosonate = alpha-Kdo-(2-&gt;6)-lipid IVA (E. coli) + CMP + H(+)</text>
        <dbReference type="Rhea" id="RHEA:28066"/>
        <dbReference type="ChEBI" id="CHEBI:15378"/>
        <dbReference type="ChEBI" id="CHEBI:58603"/>
        <dbReference type="ChEBI" id="CHEBI:60364"/>
        <dbReference type="ChEBI" id="CHEBI:60377"/>
        <dbReference type="ChEBI" id="CHEBI:85987"/>
        <dbReference type="EC" id="2.4.99.12"/>
    </reaction>
</comment>
<keyword evidence="4 7" id="KW-0808">Transferase</keyword>
<keyword evidence="7" id="KW-0472">Membrane</keyword>
<keyword evidence="7" id="KW-1133">Transmembrane helix</keyword>
<dbReference type="EMBL" id="JAKKSL010000001">
    <property type="protein sequence ID" value="MCI2282555.1"/>
    <property type="molecule type" value="Genomic_DNA"/>
</dbReference>
<comment type="similarity">
    <text evidence="7">Belongs to the glycosyltransferase group 1 family.</text>
</comment>
<organism evidence="9 10">
    <name type="scientific">Colwellia maritima</name>
    <dbReference type="NCBI Taxonomy" id="2912588"/>
    <lineage>
        <taxon>Bacteria</taxon>
        <taxon>Pseudomonadati</taxon>
        <taxon>Pseudomonadota</taxon>
        <taxon>Gammaproteobacteria</taxon>
        <taxon>Alteromonadales</taxon>
        <taxon>Colwelliaceae</taxon>
        <taxon>Colwellia</taxon>
    </lineage>
</organism>
<dbReference type="SUPFAM" id="SSF53756">
    <property type="entry name" value="UDP-Glycosyltransferase/glycogen phosphorylase"/>
    <property type="match status" value="1"/>
</dbReference>
<dbReference type="RefSeq" id="WP_242283332.1">
    <property type="nucleotide sequence ID" value="NZ_JAKKSL010000001.1"/>
</dbReference>
<evidence type="ECO:0000256" key="5">
    <source>
        <dbReference type="ARBA" id="ARBA00031445"/>
    </source>
</evidence>
<name>A0ABS9WXL4_9GAMM</name>
<sequence length="431" mass="48114">MLALLIYRVIFFLLMPFLLLALLFRSLNNPHYRYRFNERLGMLPKANIPKAFGKGGIVVHAASVGEVIAISPLVEQLILQYPHLPITVTTFTPTGSAQVSKQFGTRVQHTYLPLDVMPCTLLFLNRLQPQLMIFMETELWPNLINQCATKKIKLLLINGRLSAKSMKSYQKINALIKPTINCFNKILCQSHDNLYHFLQLGADADKCSVSGNLKFDMSINDTVLDKQAKLMSILPKNRLIWLVASTHPGDEEITLAAFKLIKKVFPPLLLVLVPRHPERFSSVAKLCVNQGYSLAKRSDNTVVTEQDIWLLDTLGELMAAYALADIITMGGSFSHIGGHNPLEPALFKKPIIVGHDMHNFTEILSQLKQKNAVIQLPDSANTIDITLAQTVISLFEDKDAAYELGSLAHNVVLSNQGATNKTLTQVHELLK</sequence>
<dbReference type="Proteomes" id="UP001139646">
    <property type="component" value="Unassembled WGS sequence"/>
</dbReference>
<evidence type="ECO:0000313" key="10">
    <source>
        <dbReference type="Proteomes" id="UP001139646"/>
    </source>
</evidence>
<keyword evidence="10" id="KW-1185">Reference proteome</keyword>